<reference evidence="6 7" key="1">
    <citation type="submission" date="2022-04" db="EMBL/GenBank/DDBJ databases">
        <title>Spirosoma sp. strain RP8 genome sequencing and assembly.</title>
        <authorList>
            <person name="Jung Y."/>
        </authorList>
    </citation>
    <scope>NUCLEOTIDE SEQUENCE [LARGE SCALE GENOMIC DNA]</scope>
    <source>
        <strain evidence="6 7">RP8</strain>
    </source>
</reference>
<keyword evidence="4" id="KW-0472">Membrane</keyword>
<accession>A0ABT0HST0</accession>
<evidence type="ECO:0000256" key="1">
    <source>
        <dbReference type="ARBA" id="ARBA00022741"/>
    </source>
</evidence>
<evidence type="ECO:0000256" key="3">
    <source>
        <dbReference type="ARBA" id="ARBA00023125"/>
    </source>
</evidence>
<dbReference type="EMBL" id="JALPRF010000007">
    <property type="protein sequence ID" value="MCK8495219.1"/>
    <property type="molecule type" value="Genomic_DNA"/>
</dbReference>
<dbReference type="InterPro" id="IPR027417">
    <property type="entry name" value="P-loop_NTPase"/>
</dbReference>
<keyword evidence="1" id="KW-0547">Nucleotide-binding</keyword>
<evidence type="ECO:0000259" key="5">
    <source>
        <dbReference type="SMART" id="SM00534"/>
    </source>
</evidence>
<dbReference type="Proteomes" id="UP001202180">
    <property type="component" value="Unassembled WGS sequence"/>
</dbReference>
<dbReference type="SMART" id="SM00534">
    <property type="entry name" value="MUTSac"/>
    <property type="match status" value="1"/>
</dbReference>
<dbReference type="Pfam" id="PF00488">
    <property type="entry name" value="MutS_V"/>
    <property type="match status" value="1"/>
</dbReference>
<feature type="domain" description="DNA mismatch repair proteins mutS family" evidence="5">
    <location>
        <begin position="249"/>
        <end position="434"/>
    </location>
</feature>
<proteinExistence type="predicted"/>
<feature type="transmembrane region" description="Helical" evidence="4">
    <location>
        <begin position="46"/>
        <end position="67"/>
    </location>
</feature>
<keyword evidence="3" id="KW-0238">DNA-binding</keyword>
<keyword evidence="4" id="KW-1133">Transmembrane helix</keyword>
<dbReference type="Gene3D" id="3.40.50.300">
    <property type="entry name" value="P-loop containing nucleotide triphosphate hydrolases"/>
    <property type="match status" value="1"/>
</dbReference>
<dbReference type="InterPro" id="IPR000432">
    <property type="entry name" value="DNA_mismatch_repair_MutS_C"/>
</dbReference>
<keyword evidence="2" id="KW-0067">ATP-binding</keyword>
<gene>
    <name evidence="6" type="ORF">M0L20_25335</name>
</gene>
<evidence type="ECO:0000313" key="6">
    <source>
        <dbReference type="EMBL" id="MCK8495219.1"/>
    </source>
</evidence>
<dbReference type="PANTHER" id="PTHR11361:SF152">
    <property type="entry name" value="DNA MISMATCH REPAIR PROTEIN"/>
    <property type="match status" value="1"/>
</dbReference>
<evidence type="ECO:0000256" key="2">
    <source>
        <dbReference type="ARBA" id="ARBA00022840"/>
    </source>
</evidence>
<keyword evidence="7" id="KW-1185">Reference proteome</keyword>
<evidence type="ECO:0000256" key="4">
    <source>
        <dbReference type="SAM" id="Phobius"/>
    </source>
</evidence>
<organism evidence="6 7">
    <name type="scientific">Spirosoma liriopis</name>
    <dbReference type="NCBI Taxonomy" id="2937440"/>
    <lineage>
        <taxon>Bacteria</taxon>
        <taxon>Pseudomonadati</taxon>
        <taxon>Bacteroidota</taxon>
        <taxon>Cytophagia</taxon>
        <taxon>Cytophagales</taxon>
        <taxon>Cytophagaceae</taxon>
        <taxon>Spirosoma</taxon>
    </lineage>
</organism>
<dbReference type="RefSeq" id="WP_248479937.1">
    <property type="nucleotide sequence ID" value="NZ_JALPRF010000007.1"/>
</dbReference>
<evidence type="ECO:0000313" key="7">
    <source>
        <dbReference type="Proteomes" id="UP001202180"/>
    </source>
</evidence>
<sequence length="442" mass="50485">MEKIIHLIDEHANLRMTLLDQLASLSNTNVYAITSLFLKKHNPKPGWFWLVKGLAIASVSSVLLAFIFPQTLLLLLPLLAVNFWIHYWNKNNLYQYAGSIPQLARMNQVAKQLRQHQALESLFPTITPSIEAIERLGPQMSLFKLEAKLQSEVGLVAEYALELIKALFLIEPLIFYNVLEEISRKRSQIESVYQYIGELDVAMSIYLLREDLPFFCLPTLLVDQKQLLTRDAYHPLIDRAVPNSIDLLGKSVLLSGSNMSGKTTFIRTMGINAILAQTLNTCFARQWRMPKLKIHSAIRISDDLLSAKSYYFEEVLTIRNLLEESQSNDCHLFLLDELFKGTNTVERVASGKAVLSYLNQQSNLVFVATHDLELTELLKDSFCLFHFTEIVQQDKVLFDYKLKGGPLRNTNAIRILELNNYPEEVTQEAAQLASRMTRMNDS</sequence>
<dbReference type="SUPFAM" id="SSF52540">
    <property type="entry name" value="P-loop containing nucleoside triphosphate hydrolases"/>
    <property type="match status" value="1"/>
</dbReference>
<dbReference type="PANTHER" id="PTHR11361">
    <property type="entry name" value="DNA MISMATCH REPAIR PROTEIN MUTS FAMILY MEMBER"/>
    <property type="match status" value="1"/>
</dbReference>
<protein>
    <submittedName>
        <fullName evidence="6">DNA mismatch repair protein MutS</fullName>
    </submittedName>
</protein>
<name>A0ABT0HST0_9BACT</name>
<comment type="caution">
    <text evidence="6">The sequence shown here is derived from an EMBL/GenBank/DDBJ whole genome shotgun (WGS) entry which is preliminary data.</text>
</comment>
<dbReference type="InterPro" id="IPR045076">
    <property type="entry name" value="MutS"/>
</dbReference>
<keyword evidence="4" id="KW-0812">Transmembrane</keyword>